<dbReference type="PANTHER" id="PTHR10612">
    <property type="entry name" value="APOLIPOPROTEIN D"/>
    <property type="match status" value="1"/>
</dbReference>
<accession>A0A2H9T6R6</accession>
<proteinExistence type="inferred from homology"/>
<dbReference type="InterPro" id="IPR000566">
    <property type="entry name" value="Lipocln_cytosolic_FA-bd_dom"/>
</dbReference>
<dbReference type="FunFam" id="2.40.128.20:FF:000002">
    <property type="entry name" value="Outer membrane lipoprotein Blc"/>
    <property type="match status" value="1"/>
</dbReference>
<comment type="caution">
    <text evidence="13">The sequence shown here is derived from an EMBL/GenBank/DDBJ whole genome shotgun (WGS) entry which is preliminary data.</text>
</comment>
<evidence type="ECO:0000256" key="3">
    <source>
        <dbReference type="ARBA" id="ARBA00006889"/>
    </source>
</evidence>
<dbReference type="GO" id="GO:0008289">
    <property type="term" value="F:lipid binding"/>
    <property type="evidence" value="ECO:0007669"/>
    <property type="project" value="UniProtKB-KW"/>
</dbReference>
<evidence type="ECO:0000256" key="7">
    <source>
        <dbReference type="ARBA" id="ARBA00023136"/>
    </source>
</evidence>
<dbReference type="Pfam" id="PF08212">
    <property type="entry name" value="Lipocalin_2"/>
    <property type="match status" value="1"/>
</dbReference>
<evidence type="ECO:0000256" key="10">
    <source>
        <dbReference type="ARBA" id="ARBA00023288"/>
    </source>
</evidence>
<evidence type="ECO:0000259" key="12">
    <source>
        <dbReference type="Pfam" id="PF08212"/>
    </source>
</evidence>
<organism evidence="13">
    <name type="scientific">invertebrate metagenome</name>
    <dbReference type="NCBI Taxonomy" id="1711999"/>
    <lineage>
        <taxon>unclassified sequences</taxon>
        <taxon>metagenomes</taxon>
        <taxon>organismal metagenomes</taxon>
    </lineage>
</organism>
<dbReference type="InterPro" id="IPR047202">
    <property type="entry name" value="Lipocalin_Blc-like_dom"/>
</dbReference>
<dbReference type="GO" id="GO:0006950">
    <property type="term" value="P:response to stress"/>
    <property type="evidence" value="ECO:0007669"/>
    <property type="project" value="UniProtKB-ARBA"/>
</dbReference>
<name>A0A2H9T6R6_9ZZZZ</name>
<dbReference type="InterPro" id="IPR022271">
    <property type="entry name" value="Lipocalin_ApoD"/>
</dbReference>
<feature type="domain" description="Lipocalin/cytosolic fatty-acid binding" evidence="12">
    <location>
        <begin position="22"/>
        <end position="162"/>
    </location>
</feature>
<dbReference type="EMBL" id="NSIT01000117">
    <property type="protein sequence ID" value="PJE78898.1"/>
    <property type="molecule type" value="Genomic_DNA"/>
</dbReference>
<protein>
    <submittedName>
        <fullName evidence="13">Outer membrane lipoprotein Blc</fullName>
    </submittedName>
</protein>
<dbReference type="InterPro" id="IPR022272">
    <property type="entry name" value="Lipocalin_CS"/>
</dbReference>
<dbReference type="GO" id="GO:0009279">
    <property type="term" value="C:cell outer membrane"/>
    <property type="evidence" value="ECO:0007669"/>
    <property type="project" value="UniProtKB-SubCell"/>
</dbReference>
<dbReference type="PANTHER" id="PTHR10612:SF34">
    <property type="entry name" value="APOLIPOPROTEIN D"/>
    <property type="match status" value="1"/>
</dbReference>
<keyword evidence="5" id="KW-0732">Signal</keyword>
<dbReference type="InterPro" id="IPR012674">
    <property type="entry name" value="Calycin"/>
</dbReference>
<keyword evidence="8" id="KW-0564">Palmitate</keyword>
<evidence type="ECO:0000256" key="1">
    <source>
        <dbReference type="ARBA" id="ARBA00004442"/>
    </source>
</evidence>
<dbReference type="CDD" id="cd19438">
    <property type="entry name" value="lipocalin_Blc-like"/>
    <property type="match status" value="1"/>
</dbReference>
<dbReference type="InterPro" id="IPR002446">
    <property type="entry name" value="Lipocalin_bac"/>
</dbReference>
<evidence type="ECO:0000256" key="2">
    <source>
        <dbReference type="ARBA" id="ARBA00004635"/>
    </source>
</evidence>
<dbReference type="SUPFAM" id="SSF50814">
    <property type="entry name" value="Lipocalins"/>
    <property type="match status" value="1"/>
</dbReference>
<evidence type="ECO:0000256" key="8">
    <source>
        <dbReference type="ARBA" id="ARBA00023139"/>
    </source>
</evidence>
<evidence type="ECO:0000256" key="9">
    <source>
        <dbReference type="ARBA" id="ARBA00023237"/>
    </source>
</evidence>
<dbReference type="AlphaFoldDB" id="A0A2H9T6R6"/>
<evidence type="ECO:0000256" key="5">
    <source>
        <dbReference type="ARBA" id="ARBA00022729"/>
    </source>
</evidence>
<evidence type="ECO:0000256" key="4">
    <source>
        <dbReference type="ARBA" id="ARBA00011738"/>
    </source>
</evidence>
<comment type="subcellular location">
    <subcellularLocation>
        <location evidence="1">Cell outer membrane</location>
    </subcellularLocation>
    <subcellularLocation>
        <location evidence="2">Membrane</location>
        <topology evidence="2">Lipid-anchor</topology>
    </subcellularLocation>
</comment>
<comment type="similarity">
    <text evidence="3 11">Belongs to the calycin superfamily. Lipocalin family.</text>
</comment>
<evidence type="ECO:0000256" key="6">
    <source>
        <dbReference type="ARBA" id="ARBA00023121"/>
    </source>
</evidence>
<keyword evidence="9" id="KW-0998">Cell outer membrane</keyword>
<sequence>MMNLLMAGCTGLPRGVHPVQDFDVTRYQGKWYEIARLDHSFERGMDNVTADYSLNDDGSIRVINQGFSADKNRWKSVTGKAKFVGKASVGHLKVSFFGPFYGTYAVFGLDKGHYNYAFVAGPNHDYLWLLARQPQVSPVVYERFLREARQFGFDTNKLIKVQHTTDR</sequence>
<evidence type="ECO:0000256" key="11">
    <source>
        <dbReference type="PIRNR" id="PIRNR036893"/>
    </source>
</evidence>
<evidence type="ECO:0000313" key="13">
    <source>
        <dbReference type="EMBL" id="PJE78898.1"/>
    </source>
</evidence>
<dbReference type="PROSITE" id="PS00213">
    <property type="entry name" value="LIPOCALIN"/>
    <property type="match status" value="1"/>
</dbReference>
<dbReference type="PRINTS" id="PR01171">
    <property type="entry name" value="BCTLIPOCALIN"/>
</dbReference>
<keyword evidence="7" id="KW-0472">Membrane</keyword>
<dbReference type="Gene3D" id="2.40.128.20">
    <property type="match status" value="1"/>
</dbReference>
<keyword evidence="10 13" id="KW-0449">Lipoprotein</keyword>
<reference evidence="13" key="1">
    <citation type="journal article" date="2017" name="Appl. Environ. Microbiol.">
        <title>Molecular characterization of an Endozoicomonas-like organism causing infection in king scallop Pecten maximus L.</title>
        <authorList>
            <person name="Cano I."/>
            <person name="van Aerle R."/>
            <person name="Ross S."/>
            <person name="Verner-Jeffreys D.W."/>
            <person name="Paley R.K."/>
            <person name="Rimmer G."/>
            <person name="Ryder D."/>
            <person name="Hooper P."/>
            <person name="Stone D."/>
            <person name="Feist S.W."/>
        </authorList>
    </citation>
    <scope>NUCLEOTIDE SEQUENCE</scope>
</reference>
<dbReference type="PIRSF" id="PIRSF036893">
    <property type="entry name" value="Lipocalin_ApoD"/>
    <property type="match status" value="1"/>
</dbReference>
<gene>
    <name evidence="13" type="primary">blc</name>
    <name evidence="13" type="ORF">CI610_02145</name>
</gene>
<comment type="subunit">
    <text evidence="4">Homodimer.</text>
</comment>
<keyword evidence="6" id="KW-0446">Lipid-binding</keyword>